<dbReference type="PANTHER" id="PTHR18964">
    <property type="entry name" value="ROK (REPRESSOR, ORF, KINASE) FAMILY"/>
    <property type="match status" value="1"/>
</dbReference>
<sequence length="336" mass="36991">MGTFCRSVWFPHCKMGNGYAKQKKNKMVARRGLHCRTLRTIGITEHQIKKEMEEHISLGVDIGGTHITAALVDVKAGTVIPETTKRSKIDSNASASQIVFDWCKVIAQTIQGTNYSGKMAIAMPGPFDYENGISHMTGMGKYESLYEQNVRSLMLQQLGQKISRIDFFNDAACFLQGELAYGEASAHQKVFGLTLGTGFGTALGTAGVAKDADYWRHPFMGGICEDFFSSKWFTSQYEKCAGRAVKNVKDLIDHIEVANPLLQVFDEFSINLSTFLSRIHKKDQFSCVVIGGNISNASSLFLPQLKYHLQSMNTPVSIYISSKGEDAALIGAANSI</sequence>
<evidence type="ECO:0008006" key="4">
    <source>
        <dbReference type="Google" id="ProtNLM"/>
    </source>
</evidence>
<evidence type="ECO:0000256" key="1">
    <source>
        <dbReference type="ARBA" id="ARBA00006479"/>
    </source>
</evidence>
<name>A0A317EJN0_9SPHI</name>
<comment type="similarity">
    <text evidence="1">Belongs to the ROK (NagC/XylR) family.</text>
</comment>
<keyword evidence="3" id="KW-1185">Reference proteome</keyword>
<dbReference type="Gene3D" id="3.30.420.40">
    <property type="match status" value="2"/>
</dbReference>
<dbReference type="CDD" id="cd23763">
    <property type="entry name" value="ASKHA_ATPase_ROK"/>
    <property type="match status" value="1"/>
</dbReference>
<dbReference type="InterPro" id="IPR000600">
    <property type="entry name" value="ROK"/>
</dbReference>
<proteinExistence type="inferred from homology"/>
<protein>
    <recommendedName>
        <fullName evidence="4">ROK family protein</fullName>
    </recommendedName>
</protein>
<dbReference type="EMBL" id="QGNZ01000004">
    <property type="protein sequence ID" value="PWS26337.1"/>
    <property type="molecule type" value="Genomic_DNA"/>
</dbReference>
<dbReference type="InterPro" id="IPR043129">
    <property type="entry name" value="ATPase_NBD"/>
</dbReference>
<dbReference type="AlphaFoldDB" id="A0A317EJN0"/>
<dbReference type="Pfam" id="PF00480">
    <property type="entry name" value="ROK"/>
    <property type="match status" value="1"/>
</dbReference>
<evidence type="ECO:0000313" key="3">
    <source>
        <dbReference type="Proteomes" id="UP000245379"/>
    </source>
</evidence>
<reference evidence="2 3" key="1">
    <citation type="submission" date="2018-05" db="EMBL/GenBank/DDBJ databases">
        <title>Pedobacter paludis sp. nov., isolated from wetland soil.</title>
        <authorList>
            <person name="Zhang Y."/>
            <person name="Wang G."/>
        </authorList>
    </citation>
    <scope>NUCLEOTIDE SEQUENCE [LARGE SCALE GENOMIC DNA]</scope>
    <source>
        <strain evidence="2 3">KCTC22721</strain>
    </source>
</reference>
<dbReference type="Proteomes" id="UP000245379">
    <property type="component" value="Unassembled WGS sequence"/>
</dbReference>
<organism evidence="2 3">
    <name type="scientific">Pedobacter yonginense</name>
    <dbReference type="NCBI Taxonomy" id="651869"/>
    <lineage>
        <taxon>Bacteria</taxon>
        <taxon>Pseudomonadati</taxon>
        <taxon>Bacteroidota</taxon>
        <taxon>Sphingobacteriia</taxon>
        <taxon>Sphingobacteriales</taxon>
        <taxon>Sphingobacteriaceae</taxon>
        <taxon>Pedobacter</taxon>
    </lineage>
</organism>
<comment type="caution">
    <text evidence="2">The sequence shown here is derived from an EMBL/GenBank/DDBJ whole genome shotgun (WGS) entry which is preliminary data.</text>
</comment>
<gene>
    <name evidence="2" type="ORF">DHW03_16280</name>
</gene>
<dbReference type="SUPFAM" id="SSF53067">
    <property type="entry name" value="Actin-like ATPase domain"/>
    <property type="match status" value="1"/>
</dbReference>
<accession>A0A317EJN0</accession>
<evidence type="ECO:0000313" key="2">
    <source>
        <dbReference type="EMBL" id="PWS26337.1"/>
    </source>
</evidence>
<dbReference type="PANTHER" id="PTHR18964:SF149">
    <property type="entry name" value="BIFUNCTIONAL UDP-N-ACETYLGLUCOSAMINE 2-EPIMERASE_N-ACETYLMANNOSAMINE KINASE"/>
    <property type="match status" value="1"/>
</dbReference>